<dbReference type="SUPFAM" id="SSF57850">
    <property type="entry name" value="RING/U-box"/>
    <property type="match status" value="1"/>
</dbReference>
<protein>
    <recommendedName>
        <fullName evidence="8">RNA binding (RRM/RBD/RNP motifs) family protein</fullName>
    </recommendedName>
</protein>
<dbReference type="EMBL" id="CM029047">
    <property type="protein sequence ID" value="KAG2585157.1"/>
    <property type="molecule type" value="Genomic_DNA"/>
</dbReference>
<evidence type="ECO:0000256" key="2">
    <source>
        <dbReference type="PROSITE-ProRule" id="PRU00176"/>
    </source>
</evidence>
<comment type="caution">
    <text evidence="6">The sequence shown here is derived from an EMBL/GenBank/DDBJ whole genome shotgun (WGS) entry which is preliminary data.</text>
</comment>
<evidence type="ECO:0000259" key="5">
    <source>
        <dbReference type="PROSITE" id="PS50102"/>
    </source>
</evidence>
<keyword evidence="2" id="KW-0694">RNA-binding</keyword>
<feature type="region of interest" description="Disordered" evidence="3">
    <location>
        <begin position="916"/>
        <end position="995"/>
    </location>
</feature>
<feature type="region of interest" description="Disordered" evidence="3">
    <location>
        <begin position="458"/>
        <end position="477"/>
    </location>
</feature>
<dbReference type="Proteomes" id="UP000823388">
    <property type="component" value="Chromosome 6K"/>
</dbReference>
<evidence type="ECO:0008006" key="8">
    <source>
        <dbReference type="Google" id="ProtNLM"/>
    </source>
</evidence>
<keyword evidence="1" id="KW-0479">Metal-binding</keyword>
<feature type="compositionally biased region" description="Polar residues" evidence="3">
    <location>
        <begin position="307"/>
        <end position="326"/>
    </location>
</feature>
<reference evidence="6" key="1">
    <citation type="submission" date="2020-05" db="EMBL/GenBank/DDBJ databases">
        <title>WGS assembly of Panicum virgatum.</title>
        <authorList>
            <person name="Lovell J.T."/>
            <person name="Jenkins J."/>
            <person name="Shu S."/>
            <person name="Juenger T.E."/>
            <person name="Schmutz J."/>
        </authorList>
    </citation>
    <scope>NUCLEOTIDE SEQUENCE</scope>
    <source>
        <strain evidence="6">AP13</strain>
    </source>
</reference>
<dbReference type="PANTHER" id="PTHR12603:SF36">
    <property type="entry name" value="RNA BINDING (RRM_RBD_RNP MOTIFS) FAMILY PROTEIN"/>
    <property type="match status" value="1"/>
</dbReference>
<dbReference type="InterPro" id="IPR000504">
    <property type="entry name" value="RRM_dom"/>
</dbReference>
<dbReference type="GO" id="GO:0030014">
    <property type="term" value="C:CCR4-NOT complex"/>
    <property type="evidence" value="ECO:0007669"/>
    <property type="project" value="InterPro"/>
</dbReference>
<evidence type="ECO:0000313" key="7">
    <source>
        <dbReference type="Proteomes" id="UP000823388"/>
    </source>
</evidence>
<evidence type="ECO:0000259" key="4">
    <source>
        <dbReference type="PROSITE" id="PS50089"/>
    </source>
</evidence>
<name>A0A8T0RGR9_PANVG</name>
<dbReference type="PANTHER" id="PTHR12603">
    <property type="entry name" value="CCR4-NOT TRANSCRIPTION COMPLEX RELATED"/>
    <property type="match status" value="1"/>
</dbReference>
<evidence type="ECO:0000256" key="1">
    <source>
        <dbReference type="PROSITE-ProRule" id="PRU00175"/>
    </source>
</evidence>
<dbReference type="GO" id="GO:0016567">
    <property type="term" value="P:protein ubiquitination"/>
    <property type="evidence" value="ECO:0007669"/>
    <property type="project" value="TreeGrafter"/>
</dbReference>
<feature type="compositionally biased region" description="Polar residues" evidence="3">
    <location>
        <begin position="975"/>
        <end position="995"/>
    </location>
</feature>
<dbReference type="FunFam" id="3.30.70.330:FF:000161">
    <property type="entry name" value="RNA binding (RRM/RBD/RNP motifs) family protein"/>
    <property type="match status" value="1"/>
</dbReference>
<dbReference type="Gene3D" id="3.30.40.10">
    <property type="entry name" value="Zinc/RING finger domain, C3HC4 (zinc finger)"/>
    <property type="match status" value="1"/>
</dbReference>
<dbReference type="CDD" id="cd12438">
    <property type="entry name" value="RRM_CNOT4"/>
    <property type="match status" value="1"/>
</dbReference>
<evidence type="ECO:0000313" key="6">
    <source>
        <dbReference type="EMBL" id="KAG2585157.1"/>
    </source>
</evidence>
<dbReference type="InterPro" id="IPR034261">
    <property type="entry name" value="CNOT4_RRM"/>
</dbReference>
<dbReference type="InterPro" id="IPR013083">
    <property type="entry name" value="Znf_RING/FYVE/PHD"/>
</dbReference>
<dbReference type="PROSITE" id="PS50089">
    <property type="entry name" value="ZF_RING_2"/>
    <property type="match status" value="1"/>
</dbReference>
<evidence type="ECO:0000256" key="3">
    <source>
        <dbReference type="SAM" id="MobiDB-lite"/>
    </source>
</evidence>
<feature type="region of interest" description="Disordered" evidence="3">
    <location>
        <begin position="304"/>
        <end position="389"/>
    </location>
</feature>
<dbReference type="SMART" id="SM00361">
    <property type="entry name" value="RRM_1"/>
    <property type="match status" value="1"/>
</dbReference>
<keyword evidence="1" id="KW-0862">Zinc</keyword>
<dbReference type="PROSITE" id="PS50102">
    <property type="entry name" value="RRM"/>
    <property type="match status" value="1"/>
</dbReference>
<dbReference type="Gene3D" id="3.30.70.330">
    <property type="match status" value="1"/>
</dbReference>
<dbReference type="SUPFAM" id="SSF54928">
    <property type="entry name" value="RNA-binding domain, RBD"/>
    <property type="match status" value="1"/>
</dbReference>
<feature type="compositionally biased region" description="Low complexity" evidence="3">
    <location>
        <begin position="360"/>
        <end position="380"/>
    </location>
</feature>
<dbReference type="InterPro" id="IPR001841">
    <property type="entry name" value="Znf_RING"/>
</dbReference>
<dbReference type="OrthoDB" id="1923159at2759"/>
<dbReference type="GO" id="GO:0008270">
    <property type="term" value="F:zinc ion binding"/>
    <property type="evidence" value="ECO:0007669"/>
    <property type="project" value="UniProtKB-KW"/>
</dbReference>
<dbReference type="CDD" id="cd16618">
    <property type="entry name" value="mRING-HC-C4C4_CNOT4"/>
    <property type="match status" value="1"/>
</dbReference>
<dbReference type="GO" id="GO:0004842">
    <property type="term" value="F:ubiquitin-protein transferase activity"/>
    <property type="evidence" value="ECO:0007669"/>
    <property type="project" value="InterPro"/>
</dbReference>
<dbReference type="InterPro" id="IPR039515">
    <property type="entry name" value="NOT4_mRING-HC-C4C4"/>
</dbReference>
<dbReference type="InterPro" id="IPR012677">
    <property type="entry name" value="Nucleotide-bd_a/b_plait_sf"/>
</dbReference>
<keyword evidence="1" id="KW-0863">Zinc-finger</keyword>
<sequence>MDHHMQNQRRTTMSDDGDHTCPLCAEEMDITDQQLKPCKCGYDICVWCWHHIIDMAEKEETEGRCPACRTRYDKDRIVKMTATCERNRMAPEKNAEKKHKTQKAKPKAAAPIAAAAATTSTVEAKKHLASVRVIQRNLVYIIGLPVHLCNESVLERREYFGQYGKVLKVSVSRLTGPPSKQASANNNISVYITYAKEEEAIRCIQSVHNFVLEGKVLRACFGTTKYCHAWLRNMTCGNPDCLYLHDIGSQEDSFTKDEIISAYTRTRVPQMASGVSQRCAGTVLPPPTDDFSYSAVVSAKHTIKNGIHNTTNQPRLSPPNSSSGRSTLPPAASWGHRDLNARTTAVRVTLPESHTKTKSEPQSNSFSSSSTVSSTRIPSSWNDDTSTAPTVSEGWQLLEQDSTSKTLQPYKPGIAKETQALSSLESSVDIDFSTIPSAWNDDDIAVSDGMTKGNEDQVANENGKLTHPVSNSSISPKKDMTVSISSLAISKSDVKTCDSDCSITNIAPKSPASAVNCQFSHAGREKILEDNRTRDAGIENLPSHAVGDKILEDNRTRDAGIENLPSHAVGDKILEDNRTRDAGIENLSVQMSSVTLDGKHEIHSVVGNHEPDAMLCPSVVPMGQNFDKDQSHLKLDGSLPSENKDTVLSCRYNADSHLNWSSEPQSCTVTPLNDIVNSSIITETLNSRLMDGSAQPSYSSFARFPNTLDTSLWKDTETNPALTIGTRNSSQMQTGFSSINNTYSMLSGHPGMGSHQPGAMGSVRTDSVGIFDRTVSVNKDESRIISDMLSSEFNPWDDSYSTANNFVRMLSESENNDVPFTMPSWRSGSGSKESRFSFARQDNQGNFLESSLRNSGNEQNFGLLPQISQGNAYQNGLAFQSVENDFSSSNSLAVSEMATTDASWSKISAPPGFSAAARVPPPGFSSGFPSQDGINPPPGFSSGISSHDGSIPPPRFRSGISSQEVSKPPPRLASPFSSGFPSQDGPNSPSRFPSAFSSGFASQGLSNQVYGSKYSETLLQDNVLGSNSNHYQAPFRRHTSDVEFNDPAILAVGKGRLPGIGDSGMEMNNTPTFPAPLQTSNNDLMFQLCMQPNVPSHQNMRFTDHTQDAFNPMNDNHLASRFLAQNHGAVSPYSQRPQQSGNSQLINGQWDGWSDLRQGSNAPLSDLSRMLYPSEANNLHMLGSNDIYNRAFRM</sequence>
<dbReference type="InterPro" id="IPR003954">
    <property type="entry name" value="RRM_euk-type"/>
</dbReference>
<dbReference type="InterPro" id="IPR039780">
    <property type="entry name" value="Mot2"/>
</dbReference>
<gene>
    <name evidence="6" type="ORF">PVAP13_6KG374900</name>
</gene>
<organism evidence="6 7">
    <name type="scientific">Panicum virgatum</name>
    <name type="common">Blackwell switchgrass</name>
    <dbReference type="NCBI Taxonomy" id="38727"/>
    <lineage>
        <taxon>Eukaryota</taxon>
        <taxon>Viridiplantae</taxon>
        <taxon>Streptophyta</taxon>
        <taxon>Embryophyta</taxon>
        <taxon>Tracheophyta</taxon>
        <taxon>Spermatophyta</taxon>
        <taxon>Magnoliopsida</taxon>
        <taxon>Liliopsida</taxon>
        <taxon>Poales</taxon>
        <taxon>Poaceae</taxon>
        <taxon>PACMAD clade</taxon>
        <taxon>Panicoideae</taxon>
        <taxon>Panicodae</taxon>
        <taxon>Paniceae</taxon>
        <taxon>Panicinae</taxon>
        <taxon>Panicum</taxon>
        <taxon>Panicum sect. Hiantes</taxon>
    </lineage>
</organism>
<dbReference type="AlphaFoldDB" id="A0A8T0RGR9"/>
<proteinExistence type="predicted"/>
<feature type="region of interest" description="Disordered" evidence="3">
    <location>
        <begin position="89"/>
        <end position="109"/>
    </location>
</feature>
<feature type="domain" description="RING-type" evidence="4">
    <location>
        <begin position="21"/>
        <end position="69"/>
    </location>
</feature>
<feature type="compositionally biased region" description="Basic residues" evidence="3">
    <location>
        <begin position="96"/>
        <end position="106"/>
    </location>
</feature>
<dbReference type="Pfam" id="PF14570">
    <property type="entry name" value="zf-RING_4"/>
    <property type="match status" value="1"/>
</dbReference>
<dbReference type="GO" id="GO:0003723">
    <property type="term" value="F:RNA binding"/>
    <property type="evidence" value="ECO:0007669"/>
    <property type="project" value="UniProtKB-UniRule"/>
</dbReference>
<dbReference type="InterPro" id="IPR035979">
    <property type="entry name" value="RBD_domain_sf"/>
</dbReference>
<accession>A0A8T0RGR9</accession>
<keyword evidence="7" id="KW-1185">Reference proteome</keyword>
<feature type="domain" description="RRM" evidence="5">
    <location>
        <begin position="137"/>
        <end position="224"/>
    </location>
</feature>